<protein>
    <recommendedName>
        <fullName evidence="4 17">NADH-ubiquinone oxidoreductase chain 2</fullName>
        <ecNumber evidence="3 17">7.1.1.2</ecNumber>
    </recommendedName>
</protein>
<evidence type="ECO:0000256" key="11">
    <source>
        <dbReference type="ARBA" id="ARBA00022989"/>
    </source>
</evidence>
<comment type="catalytic activity">
    <reaction evidence="16 17">
        <text>a ubiquinone + NADH + 5 H(+)(in) = a ubiquinol + NAD(+) + 4 H(+)(out)</text>
        <dbReference type="Rhea" id="RHEA:29091"/>
        <dbReference type="Rhea" id="RHEA-COMP:9565"/>
        <dbReference type="Rhea" id="RHEA-COMP:9566"/>
        <dbReference type="ChEBI" id="CHEBI:15378"/>
        <dbReference type="ChEBI" id="CHEBI:16389"/>
        <dbReference type="ChEBI" id="CHEBI:17976"/>
        <dbReference type="ChEBI" id="CHEBI:57540"/>
        <dbReference type="ChEBI" id="CHEBI:57945"/>
        <dbReference type="EC" id="7.1.1.2"/>
    </reaction>
</comment>
<evidence type="ECO:0000256" key="16">
    <source>
        <dbReference type="ARBA" id="ARBA00049551"/>
    </source>
</evidence>
<feature type="transmembrane region" description="Helical" evidence="17">
    <location>
        <begin position="332"/>
        <end position="350"/>
    </location>
</feature>
<accession>A0AAU8HQ57</accession>
<dbReference type="AlphaFoldDB" id="A0AAU8HQ57"/>
<evidence type="ECO:0000256" key="13">
    <source>
        <dbReference type="ARBA" id="ARBA00023075"/>
    </source>
</evidence>
<feature type="domain" description="NADH:quinone oxidoreductase/Mrp antiporter transmembrane" evidence="18">
    <location>
        <begin position="23"/>
        <end position="285"/>
    </location>
</feature>
<feature type="transmembrane region" description="Helical" evidence="17">
    <location>
        <begin position="201"/>
        <end position="221"/>
    </location>
</feature>
<evidence type="ECO:0000256" key="10">
    <source>
        <dbReference type="ARBA" id="ARBA00022982"/>
    </source>
</evidence>
<dbReference type="GO" id="GO:0005743">
    <property type="term" value="C:mitochondrial inner membrane"/>
    <property type="evidence" value="ECO:0007669"/>
    <property type="project" value="UniProtKB-SubCell"/>
</dbReference>
<evidence type="ECO:0000256" key="9">
    <source>
        <dbReference type="ARBA" id="ARBA00022967"/>
    </source>
</evidence>
<feature type="transmembrane region" description="Helical" evidence="17">
    <location>
        <begin position="126"/>
        <end position="144"/>
    </location>
</feature>
<keyword evidence="8 17" id="KW-0999">Mitochondrion inner membrane</keyword>
<organism evidence="19">
    <name type="scientific">Silax daleus</name>
    <dbReference type="NCBI Taxonomy" id="3230861"/>
    <lineage>
        <taxon>Eukaryota</taxon>
        <taxon>Metazoa</taxon>
        <taxon>Echinodermata</taxon>
        <taxon>Eleutherozoa</taxon>
        <taxon>Asterozoa</taxon>
        <taxon>Ophiuroidea</taxon>
        <taxon>Myophiuroidea</taxon>
        <taxon>Metophiurida</taxon>
        <taxon>Ophintegrida</taxon>
        <taxon>Amphilepidida</taxon>
        <taxon>Ophiurina</taxon>
        <taxon>Gnathophiurina</taxon>
        <taxon>Amphiuroidea</taxon>
        <taxon>Amphiuridae</taxon>
        <taxon>Silax</taxon>
    </lineage>
</organism>
<geneLocation type="mitochondrion" evidence="19"/>
<evidence type="ECO:0000259" key="18">
    <source>
        <dbReference type="Pfam" id="PF00361"/>
    </source>
</evidence>
<evidence type="ECO:0000256" key="17">
    <source>
        <dbReference type="RuleBase" id="RU003403"/>
    </source>
</evidence>
<dbReference type="InterPro" id="IPR050175">
    <property type="entry name" value="Complex_I_Subunit_2"/>
</dbReference>
<evidence type="ECO:0000256" key="2">
    <source>
        <dbReference type="ARBA" id="ARBA00007012"/>
    </source>
</evidence>
<evidence type="ECO:0000313" key="19">
    <source>
        <dbReference type="EMBL" id="XCI16298.1"/>
    </source>
</evidence>
<keyword evidence="11 17" id="KW-1133">Transmembrane helix</keyword>
<evidence type="ECO:0000256" key="3">
    <source>
        <dbReference type="ARBA" id="ARBA00012944"/>
    </source>
</evidence>
<feature type="transmembrane region" description="Helical" evidence="17">
    <location>
        <begin position="272"/>
        <end position="296"/>
    </location>
</feature>
<evidence type="ECO:0000256" key="1">
    <source>
        <dbReference type="ARBA" id="ARBA00004448"/>
    </source>
</evidence>
<evidence type="ECO:0000256" key="7">
    <source>
        <dbReference type="ARBA" id="ARBA00022692"/>
    </source>
</evidence>
<dbReference type="EC" id="7.1.1.2" evidence="3 17"/>
<dbReference type="GO" id="GO:0006120">
    <property type="term" value="P:mitochondrial electron transport, NADH to ubiquinone"/>
    <property type="evidence" value="ECO:0007669"/>
    <property type="project" value="InterPro"/>
</dbReference>
<dbReference type="PANTHER" id="PTHR46552:SF1">
    <property type="entry name" value="NADH-UBIQUINONE OXIDOREDUCTASE CHAIN 2"/>
    <property type="match status" value="1"/>
</dbReference>
<dbReference type="GO" id="GO:0008137">
    <property type="term" value="F:NADH dehydrogenase (ubiquinone) activity"/>
    <property type="evidence" value="ECO:0007669"/>
    <property type="project" value="UniProtKB-EC"/>
</dbReference>
<sequence>MLVSLFYNFSLLLSVVLVLCLDNWFVVWACIELMTVLFVVLLGQGISPRSVEGIAKYFIIQATASSVLLLGIILRYLLCGELQIFSEYGGVSYSFILLGLFIKVAVFPNPFWFVDVVGGFDFLRSFYVIITSKLIPVYIFIIIIGNTHQIGFLLVGLSSVALGSILGINQTSIRKIVALSSVSHLGWLVIGLPYLSTSTCFFVFFCYLFMVLPILWVAGIYELNDLNNIKRVYYHPYVLLFFIVSLLSLGGFPPFVGFIYKWIIFVGIINHGGYLVCGYLILMSLISLFFYLRLCYNIYSLYWPEPKINLLGSFIININSWGVIWFGLVGSIFLLVLGIFIVGPISLGWLL</sequence>
<dbReference type="Pfam" id="PF00361">
    <property type="entry name" value="Proton_antipo_M"/>
    <property type="match status" value="1"/>
</dbReference>
<feature type="transmembrane region" description="Helical" evidence="17">
    <location>
        <begin position="150"/>
        <end position="169"/>
    </location>
</feature>
<keyword evidence="6 17" id="KW-0679">Respiratory chain</keyword>
<feature type="transmembrane region" description="Helical" evidence="17">
    <location>
        <begin position="12"/>
        <end position="42"/>
    </location>
</feature>
<keyword evidence="9 17" id="KW-1278">Translocase</keyword>
<evidence type="ECO:0000256" key="4">
    <source>
        <dbReference type="ARBA" id="ARBA00021008"/>
    </source>
</evidence>
<feature type="transmembrane region" description="Helical" evidence="17">
    <location>
        <begin position="90"/>
        <end position="114"/>
    </location>
</feature>
<evidence type="ECO:0000256" key="8">
    <source>
        <dbReference type="ARBA" id="ARBA00022792"/>
    </source>
</evidence>
<keyword evidence="5" id="KW-0813">Transport</keyword>
<comment type="similarity">
    <text evidence="2 17">Belongs to the complex I subunit 2 family.</text>
</comment>
<feature type="transmembrane region" description="Helical" evidence="17">
    <location>
        <begin position="233"/>
        <end position="260"/>
    </location>
</feature>
<evidence type="ECO:0000256" key="5">
    <source>
        <dbReference type="ARBA" id="ARBA00022448"/>
    </source>
</evidence>
<keyword evidence="14 17" id="KW-0496">Mitochondrion</keyword>
<dbReference type="PRINTS" id="PR01436">
    <property type="entry name" value="NADHDHGNASE2"/>
</dbReference>
<evidence type="ECO:0000256" key="6">
    <source>
        <dbReference type="ARBA" id="ARBA00022660"/>
    </source>
</evidence>
<gene>
    <name evidence="19" type="primary">ND2</name>
</gene>
<keyword evidence="10 17" id="KW-0249">Electron transport</keyword>
<proteinExistence type="inferred from homology"/>
<evidence type="ECO:0000256" key="15">
    <source>
        <dbReference type="ARBA" id="ARBA00023136"/>
    </source>
</evidence>
<keyword evidence="12 17" id="KW-0520">NAD</keyword>
<keyword evidence="7 17" id="KW-0812">Transmembrane</keyword>
<dbReference type="PANTHER" id="PTHR46552">
    <property type="entry name" value="NADH-UBIQUINONE OXIDOREDUCTASE CHAIN 2"/>
    <property type="match status" value="1"/>
</dbReference>
<evidence type="ECO:0000256" key="14">
    <source>
        <dbReference type="ARBA" id="ARBA00023128"/>
    </source>
</evidence>
<dbReference type="InterPro" id="IPR003917">
    <property type="entry name" value="NADH_UbQ_OxRdtase_chain2"/>
</dbReference>
<reference evidence="19" key="1">
    <citation type="submission" date="2024-06" db="EMBL/GenBank/DDBJ databases">
        <title>Genomic investigations of benthic invertebrates from the Clarion-Clipperton fields of polymetallic nodules.</title>
        <authorList>
            <person name="Gastineau R."/>
            <person name="Dabek P."/>
            <person name="Mianowicz K."/>
            <person name="Otis C."/>
            <person name="Stoyanova V."/>
            <person name="Krawcewicz A."/>
            <person name="Abramowski T."/>
        </authorList>
    </citation>
    <scope>NUCLEOTIDE SEQUENCE</scope>
</reference>
<dbReference type="InterPro" id="IPR001750">
    <property type="entry name" value="ND/Mrp_TM"/>
</dbReference>
<comment type="function">
    <text evidence="17">Core subunit of the mitochondrial membrane respiratory chain NADH dehydrogenase (Complex I) which catalyzes electron transfer from NADH through the respiratory chain, using ubiquinone as an electron acceptor. Essential for the catalytic activity and assembly of complex I.</text>
</comment>
<keyword evidence="13 17" id="KW-0830">Ubiquinone</keyword>
<evidence type="ECO:0000256" key="12">
    <source>
        <dbReference type="ARBA" id="ARBA00023027"/>
    </source>
</evidence>
<name>A0AAU8HQ57_9ECHI</name>
<keyword evidence="15 17" id="KW-0472">Membrane</keyword>
<feature type="transmembrane region" description="Helical" evidence="17">
    <location>
        <begin position="176"/>
        <end position="195"/>
    </location>
</feature>
<comment type="subcellular location">
    <subcellularLocation>
        <location evidence="1 17">Mitochondrion inner membrane</location>
        <topology evidence="1 17">Multi-pass membrane protein</topology>
    </subcellularLocation>
</comment>
<feature type="transmembrane region" description="Helical" evidence="17">
    <location>
        <begin position="54"/>
        <end position="78"/>
    </location>
</feature>
<dbReference type="EMBL" id="PP977505">
    <property type="protein sequence ID" value="XCI16298.1"/>
    <property type="molecule type" value="Genomic_DNA"/>
</dbReference>